<accession>A0A0T5XDL3</accession>
<dbReference type="EMBL" id="ACJX03000001">
    <property type="protein sequence ID" value="KRT36431.1"/>
    <property type="molecule type" value="Genomic_DNA"/>
</dbReference>
<comment type="caution">
    <text evidence="1">The sequence shown here is derived from an EMBL/GenBank/DDBJ whole genome shotgun (WGS) entry which is preliminary data.</text>
</comment>
<protein>
    <submittedName>
        <fullName evidence="1">Uncharacterized protein</fullName>
    </submittedName>
</protein>
<dbReference type="STRING" id="592015.HMPREF1705_04719"/>
<proteinExistence type="predicted"/>
<reference evidence="2" key="1">
    <citation type="submission" date="2012-09" db="EMBL/GenBank/DDBJ databases">
        <authorList>
            <person name="Weinstock G."/>
            <person name="Sodergren E."/>
            <person name="Clifton S."/>
            <person name="Fulton L."/>
            <person name="Fulton B."/>
            <person name="Courtney L."/>
            <person name="Fronick C."/>
            <person name="Harrison M."/>
            <person name="Strong C."/>
            <person name="Farmer C."/>
            <person name="Delehaunty K."/>
            <person name="Markovic C."/>
            <person name="Hall O."/>
            <person name="Minx P."/>
            <person name="Tomlinson C."/>
            <person name="Mitreva M."/>
            <person name="Nelson J."/>
            <person name="Hou S."/>
            <person name="Wollam A."/>
            <person name="Pepin K.H."/>
            <person name="Johnson M."/>
            <person name="Bhonagiri V."/>
            <person name="Nash W.E."/>
            <person name="Suruliraj S."/>
            <person name="Warren W."/>
            <person name="Chinwalla A."/>
            <person name="Mardis E.R."/>
            <person name="Wilson R.K."/>
        </authorList>
    </citation>
    <scope>NUCLEOTIDE SEQUENCE [LARGE SCALE GENOMIC DNA]</scope>
    <source>
        <strain evidence="2">OS1</strain>
    </source>
</reference>
<evidence type="ECO:0000313" key="1">
    <source>
        <dbReference type="EMBL" id="KRT36431.1"/>
    </source>
</evidence>
<dbReference type="Proteomes" id="UP000005273">
    <property type="component" value="Unassembled WGS sequence"/>
</dbReference>
<keyword evidence="2" id="KW-1185">Reference proteome</keyword>
<gene>
    <name evidence="1" type="ORF">HMPREF1705_04719</name>
</gene>
<sequence>MTLCECLQYNVYDINEMNLNVCYISSANACNINNVYDINEMNLNVLYLKKGGNRAKIIPGKKSKSSCN</sequence>
<evidence type="ECO:0000313" key="2">
    <source>
        <dbReference type="Proteomes" id="UP000005273"/>
    </source>
</evidence>
<name>A0A0T5XDL3_9BACT</name>
<dbReference type="AlphaFoldDB" id="A0A0T5XDL3"/>
<organism evidence="1 2">
    <name type="scientific">Acetomicrobium hydrogeniformans ATCC BAA-1850</name>
    <dbReference type="NCBI Taxonomy" id="592015"/>
    <lineage>
        <taxon>Bacteria</taxon>
        <taxon>Thermotogati</taxon>
        <taxon>Synergistota</taxon>
        <taxon>Synergistia</taxon>
        <taxon>Synergistales</taxon>
        <taxon>Acetomicrobiaceae</taxon>
        <taxon>Acetomicrobium</taxon>
    </lineage>
</organism>